<evidence type="ECO:0000313" key="4">
    <source>
        <dbReference type="Proteomes" id="UP000317648"/>
    </source>
</evidence>
<accession>A0A518DVN7</accession>
<evidence type="ECO:0000259" key="2">
    <source>
        <dbReference type="Pfam" id="PF00975"/>
    </source>
</evidence>
<dbReference type="RefSeq" id="WP_145054583.1">
    <property type="nucleotide sequence ID" value="NZ_CP036433.1"/>
</dbReference>
<dbReference type="InterPro" id="IPR001031">
    <property type="entry name" value="Thioesterase"/>
</dbReference>
<keyword evidence="4" id="KW-1185">Reference proteome</keyword>
<dbReference type="KEGG" id="lcre:Pla8534_37170"/>
<name>A0A518DVN7_9BACT</name>
<evidence type="ECO:0000313" key="3">
    <source>
        <dbReference type="EMBL" id="QDU95898.1"/>
    </source>
</evidence>
<dbReference type="InterPro" id="IPR029058">
    <property type="entry name" value="AB_hydrolase_fold"/>
</dbReference>
<proteinExistence type="predicted"/>
<sequence precursor="true">MNARRISIRVAALSLLLLPGGLAADAQSLPCPPGKVLIFRGIFTVFSLGLDELTGDLQNAGYDAQIAPPSMGVIPAATLREEYLAMADRGPIVLVGHSMGGRLCLHVARWYQQAGIPVKLIVILDSNPLTTVPSNVERCVNLYVTNSLGVFHGSPVRGDDPRTPIFNIDVSKIPKPQQSWSVDHFNIDDSHWMHAVVRQEIAQAMGGP</sequence>
<dbReference type="Gene3D" id="3.40.50.1820">
    <property type="entry name" value="alpha/beta hydrolase"/>
    <property type="match status" value="1"/>
</dbReference>
<organism evidence="3 4">
    <name type="scientific">Lignipirellula cremea</name>
    <dbReference type="NCBI Taxonomy" id="2528010"/>
    <lineage>
        <taxon>Bacteria</taxon>
        <taxon>Pseudomonadati</taxon>
        <taxon>Planctomycetota</taxon>
        <taxon>Planctomycetia</taxon>
        <taxon>Pirellulales</taxon>
        <taxon>Pirellulaceae</taxon>
        <taxon>Lignipirellula</taxon>
    </lineage>
</organism>
<dbReference type="Pfam" id="PF00975">
    <property type="entry name" value="Thioesterase"/>
    <property type="match status" value="1"/>
</dbReference>
<feature type="chain" id="PRO_5022153676" evidence="1">
    <location>
        <begin position="24"/>
        <end position="208"/>
    </location>
</feature>
<keyword evidence="1" id="KW-0732">Signal</keyword>
<feature type="signal peptide" evidence="1">
    <location>
        <begin position="1"/>
        <end position="23"/>
    </location>
</feature>
<dbReference type="AlphaFoldDB" id="A0A518DVN7"/>
<dbReference type="OrthoDB" id="265708at2"/>
<evidence type="ECO:0000256" key="1">
    <source>
        <dbReference type="SAM" id="SignalP"/>
    </source>
</evidence>
<feature type="domain" description="Thioesterase" evidence="2">
    <location>
        <begin position="79"/>
        <end position="137"/>
    </location>
</feature>
<dbReference type="SUPFAM" id="SSF53474">
    <property type="entry name" value="alpha/beta-Hydrolases"/>
    <property type="match status" value="1"/>
</dbReference>
<dbReference type="Proteomes" id="UP000317648">
    <property type="component" value="Chromosome"/>
</dbReference>
<protein>
    <submittedName>
        <fullName evidence="3">Thioesterase domain protein</fullName>
    </submittedName>
</protein>
<reference evidence="3 4" key="1">
    <citation type="submission" date="2019-02" db="EMBL/GenBank/DDBJ databases">
        <title>Deep-cultivation of Planctomycetes and their phenomic and genomic characterization uncovers novel biology.</title>
        <authorList>
            <person name="Wiegand S."/>
            <person name="Jogler M."/>
            <person name="Boedeker C."/>
            <person name="Pinto D."/>
            <person name="Vollmers J."/>
            <person name="Rivas-Marin E."/>
            <person name="Kohn T."/>
            <person name="Peeters S.H."/>
            <person name="Heuer A."/>
            <person name="Rast P."/>
            <person name="Oberbeckmann S."/>
            <person name="Bunk B."/>
            <person name="Jeske O."/>
            <person name="Meyerdierks A."/>
            <person name="Storesund J.E."/>
            <person name="Kallscheuer N."/>
            <person name="Luecker S."/>
            <person name="Lage O.M."/>
            <person name="Pohl T."/>
            <person name="Merkel B.J."/>
            <person name="Hornburger P."/>
            <person name="Mueller R.-W."/>
            <person name="Bruemmer F."/>
            <person name="Labrenz M."/>
            <person name="Spormann A.M."/>
            <person name="Op den Camp H."/>
            <person name="Overmann J."/>
            <person name="Amann R."/>
            <person name="Jetten M.S.M."/>
            <person name="Mascher T."/>
            <person name="Medema M.H."/>
            <person name="Devos D.P."/>
            <person name="Kaster A.-K."/>
            <person name="Ovreas L."/>
            <person name="Rohde M."/>
            <person name="Galperin M.Y."/>
            <person name="Jogler C."/>
        </authorList>
    </citation>
    <scope>NUCLEOTIDE SEQUENCE [LARGE SCALE GENOMIC DNA]</scope>
    <source>
        <strain evidence="3 4">Pla85_3_4</strain>
    </source>
</reference>
<gene>
    <name evidence="3" type="ORF">Pla8534_37170</name>
</gene>
<dbReference type="EMBL" id="CP036433">
    <property type="protein sequence ID" value="QDU95898.1"/>
    <property type="molecule type" value="Genomic_DNA"/>
</dbReference>